<organism evidence="1 2">
    <name type="scientific">Cocos nucifera</name>
    <name type="common">Coconut palm</name>
    <dbReference type="NCBI Taxonomy" id="13894"/>
    <lineage>
        <taxon>Eukaryota</taxon>
        <taxon>Viridiplantae</taxon>
        <taxon>Streptophyta</taxon>
        <taxon>Embryophyta</taxon>
        <taxon>Tracheophyta</taxon>
        <taxon>Spermatophyta</taxon>
        <taxon>Magnoliopsida</taxon>
        <taxon>Liliopsida</taxon>
        <taxon>Arecaceae</taxon>
        <taxon>Arecoideae</taxon>
        <taxon>Cocoseae</taxon>
        <taxon>Attaleinae</taxon>
        <taxon>Cocos</taxon>
    </lineage>
</organism>
<gene>
    <name evidence="1" type="ORF">COCNU_12G000800</name>
</gene>
<comment type="caution">
    <text evidence="1">The sequence shown here is derived from an EMBL/GenBank/DDBJ whole genome shotgun (WGS) entry which is preliminary data.</text>
</comment>
<dbReference type="EMBL" id="CM017883">
    <property type="protein sequence ID" value="KAG1365080.1"/>
    <property type="molecule type" value="Genomic_DNA"/>
</dbReference>
<proteinExistence type="predicted"/>
<sequence>MIMLEKLALYSKINGERHEQRILRMDDTVASTRLSSPPYLAEGMGPRHGTFHGDKGFETMLPCSLLQSEDGERDISKCSIRCSYLLTRETMRYPNSKIPKQQKKWRRMLLTQDPHENTTIMKLFEF</sequence>
<reference evidence="1" key="2">
    <citation type="submission" date="2019-07" db="EMBL/GenBank/DDBJ databases">
        <authorList>
            <person name="Yang Y."/>
            <person name="Bocs S."/>
            <person name="Baudouin L."/>
        </authorList>
    </citation>
    <scope>NUCLEOTIDE SEQUENCE</scope>
    <source>
        <tissue evidence="1">Spear leaf of Hainan Tall coconut</tissue>
    </source>
</reference>
<name>A0A8K0IQM8_COCNU</name>
<accession>A0A8K0IQM8</accession>
<protein>
    <submittedName>
        <fullName evidence="1">Uncharacterized protein</fullName>
    </submittedName>
</protein>
<evidence type="ECO:0000313" key="1">
    <source>
        <dbReference type="EMBL" id="KAG1365080.1"/>
    </source>
</evidence>
<dbReference type="AlphaFoldDB" id="A0A8K0IQM8"/>
<reference evidence="1" key="1">
    <citation type="journal article" date="2017" name="Gigascience">
        <title>The genome draft of coconut (Cocos nucifera).</title>
        <authorList>
            <person name="Xiao Y."/>
            <person name="Xu P."/>
            <person name="Fan H."/>
            <person name="Baudouin L."/>
            <person name="Xia W."/>
            <person name="Bocs S."/>
            <person name="Xu J."/>
            <person name="Li Q."/>
            <person name="Guo A."/>
            <person name="Zhou L."/>
            <person name="Li J."/>
            <person name="Wu Y."/>
            <person name="Ma Z."/>
            <person name="Armero A."/>
            <person name="Issali A.E."/>
            <person name="Liu N."/>
            <person name="Peng M."/>
            <person name="Yang Y."/>
        </authorList>
    </citation>
    <scope>NUCLEOTIDE SEQUENCE</scope>
    <source>
        <tissue evidence="1">Spear leaf of Hainan Tall coconut</tissue>
    </source>
</reference>
<keyword evidence="2" id="KW-1185">Reference proteome</keyword>
<evidence type="ECO:0000313" key="2">
    <source>
        <dbReference type="Proteomes" id="UP000797356"/>
    </source>
</evidence>
<dbReference type="Proteomes" id="UP000797356">
    <property type="component" value="Chromosome 12"/>
</dbReference>